<proteinExistence type="predicted"/>
<comment type="subcellular location">
    <subcellularLocation>
        <location evidence="1">Membrane</location>
        <topology evidence="1">Multi-pass membrane protein</topology>
    </subcellularLocation>
</comment>
<evidence type="ECO:0000256" key="3">
    <source>
        <dbReference type="ARBA" id="ARBA00022989"/>
    </source>
</evidence>
<keyword evidence="4" id="KW-0472">Membrane</keyword>
<comment type="caution">
    <text evidence="5">The sequence shown here is derived from an EMBL/GenBank/DDBJ whole genome shotgun (WGS) entry which is preliminary data.</text>
</comment>
<keyword evidence="3" id="KW-1133">Transmembrane helix</keyword>
<evidence type="ECO:0000256" key="1">
    <source>
        <dbReference type="ARBA" id="ARBA00004141"/>
    </source>
</evidence>
<name>A0A163JSR3_DIDRA</name>
<reference evidence="5 6" key="1">
    <citation type="journal article" date="2016" name="Sci. Rep.">
        <title>Draft genome sequencing and secretome analysis of fungal phytopathogen Ascochyta rabiei provides insight into the necrotrophic effector repertoire.</title>
        <authorList>
            <person name="Verma S."/>
            <person name="Gazara R.K."/>
            <person name="Nizam S."/>
            <person name="Parween S."/>
            <person name="Chattopadhyay D."/>
            <person name="Verma P.K."/>
        </authorList>
    </citation>
    <scope>NUCLEOTIDE SEQUENCE [LARGE SCALE GENOMIC DNA]</scope>
    <source>
        <strain evidence="5 6">ArDII</strain>
    </source>
</reference>
<organism evidence="5 6">
    <name type="scientific">Didymella rabiei</name>
    <name type="common">Chickpea ascochyta blight fungus</name>
    <name type="synonym">Mycosphaerella rabiei</name>
    <dbReference type="NCBI Taxonomy" id="5454"/>
    <lineage>
        <taxon>Eukaryota</taxon>
        <taxon>Fungi</taxon>
        <taxon>Dikarya</taxon>
        <taxon>Ascomycota</taxon>
        <taxon>Pezizomycotina</taxon>
        <taxon>Dothideomycetes</taxon>
        <taxon>Pleosporomycetidae</taxon>
        <taxon>Pleosporales</taxon>
        <taxon>Pleosporineae</taxon>
        <taxon>Didymellaceae</taxon>
        <taxon>Ascochyta</taxon>
    </lineage>
</organism>
<dbReference type="InterPro" id="IPR050360">
    <property type="entry name" value="MFS_Sugar_Transporters"/>
</dbReference>
<evidence type="ECO:0000256" key="4">
    <source>
        <dbReference type="ARBA" id="ARBA00023136"/>
    </source>
</evidence>
<evidence type="ECO:0000313" key="6">
    <source>
        <dbReference type="Proteomes" id="UP000076837"/>
    </source>
</evidence>
<dbReference type="Gene3D" id="1.20.1250.20">
    <property type="entry name" value="MFS general substrate transporter like domains"/>
    <property type="match status" value="1"/>
</dbReference>
<dbReference type="EMBL" id="JYNV01000103">
    <property type="protein sequence ID" value="KZM26569.1"/>
    <property type="molecule type" value="Genomic_DNA"/>
</dbReference>
<sequence length="162" mass="18574">MSTQNVPTLLQDAGNIVCSELDLDALLGFFIAQWLGYGFPFSSAQFSWRFPLAFQCFPGLILFPGIFFLKESPCWLVERDLYKKPWLRFRSFAAAMTQIIDLEYRELRDVIAADRVLGNITWLSIITKASWYKRILFGCGVQAFGPLSGIHVRAYMFPVLEE</sequence>
<dbReference type="InterPro" id="IPR036259">
    <property type="entry name" value="MFS_trans_sf"/>
</dbReference>
<dbReference type="PANTHER" id="PTHR48022:SF9">
    <property type="entry name" value="MAJOR FACILITATOR SUPERFAMILY (MFS) PROFILE DOMAIN-CONTAINING PROTEIN"/>
    <property type="match status" value="1"/>
</dbReference>
<gene>
    <name evidence="5" type="ORF">ST47_g2276</name>
</gene>
<accession>A0A163JSR3</accession>
<dbReference type="SUPFAM" id="SSF103473">
    <property type="entry name" value="MFS general substrate transporter"/>
    <property type="match status" value="1"/>
</dbReference>
<dbReference type="AlphaFoldDB" id="A0A163JSR3"/>
<dbReference type="PANTHER" id="PTHR48022">
    <property type="entry name" value="PLASTIDIC GLUCOSE TRANSPORTER 4"/>
    <property type="match status" value="1"/>
</dbReference>
<keyword evidence="2 5" id="KW-0812">Transmembrane</keyword>
<dbReference type="OrthoDB" id="6612291at2759"/>
<dbReference type="GO" id="GO:0005351">
    <property type="term" value="F:carbohydrate:proton symporter activity"/>
    <property type="evidence" value="ECO:0007669"/>
    <property type="project" value="TreeGrafter"/>
</dbReference>
<dbReference type="InterPro" id="IPR005828">
    <property type="entry name" value="MFS_sugar_transport-like"/>
</dbReference>
<dbReference type="Pfam" id="PF00083">
    <property type="entry name" value="Sugar_tr"/>
    <property type="match status" value="1"/>
</dbReference>
<evidence type="ECO:0000256" key="2">
    <source>
        <dbReference type="ARBA" id="ARBA00022692"/>
    </source>
</evidence>
<dbReference type="Proteomes" id="UP000076837">
    <property type="component" value="Unassembled WGS sequence"/>
</dbReference>
<protein>
    <submittedName>
        <fullName evidence="5">Substrate-specific transmembrane transporter</fullName>
    </submittedName>
</protein>
<dbReference type="GO" id="GO:0016020">
    <property type="term" value="C:membrane"/>
    <property type="evidence" value="ECO:0007669"/>
    <property type="project" value="UniProtKB-SubCell"/>
</dbReference>
<keyword evidence="6" id="KW-1185">Reference proteome</keyword>
<evidence type="ECO:0000313" key="5">
    <source>
        <dbReference type="EMBL" id="KZM26569.1"/>
    </source>
</evidence>